<dbReference type="EMBL" id="BARV01007559">
    <property type="protein sequence ID" value="GAI09629.1"/>
    <property type="molecule type" value="Genomic_DNA"/>
</dbReference>
<dbReference type="AlphaFoldDB" id="X1MTA6"/>
<sequence>SINTIVGNSQDNDNTYDGISVGTNSSYNNIQGNTIRRGTGSNQQRYGICVWDTCDYNLVINNDLYQAGKAGDNSDGGFGTIYHNNRTTAGWVA</sequence>
<proteinExistence type="predicted"/>
<evidence type="ECO:0000256" key="1">
    <source>
        <dbReference type="SAM" id="MobiDB-lite"/>
    </source>
</evidence>
<gene>
    <name evidence="2" type="ORF">S06H3_15367</name>
</gene>
<feature type="non-terminal residue" evidence="2">
    <location>
        <position position="1"/>
    </location>
</feature>
<evidence type="ECO:0008006" key="3">
    <source>
        <dbReference type="Google" id="ProtNLM"/>
    </source>
</evidence>
<evidence type="ECO:0000313" key="2">
    <source>
        <dbReference type="EMBL" id="GAI09629.1"/>
    </source>
</evidence>
<feature type="region of interest" description="Disordered" evidence="1">
    <location>
        <begin position="1"/>
        <end position="22"/>
    </location>
</feature>
<reference evidence="2" key="1">
    <citation type="journal article" date="2014" name="Front. Microbiol.">
        <title>High frequency of phylogenetically diverse reductive dehalogenase-homologous genes in deep subseafloor sedimentary metagenomes.</title>
        <authorList>
            <person name="Kawai M."/>
            <person name="Futagami T."/>
            <person name="Toyoda A."/>
            <person name="Takaki Y."/>
            <person name="Nishi S."/>
            <person name="Hori S."/>
            <person name="Arai W."/>
            <person name="Tsubouchi T."/>
            <person name="Morono Y."/>
            <person name="Uchiyama I."/>
            <person name="Ito T."/>
            <person name="Fujiyama A."/>
            <person name="Inagaki F."/>
            <person name="Takami H."/>
        </authorList>
    </citation>
    <scope>NUCLEOTIDE SEQUENCE</scope>
    <source>
        <strain evidence="2">Expedition CK06-06</strain>
    </source>
</reference>
<name>X1MTA6_9ZZZZ</name>
<organism evidence="2">
    <name type="scientific">marine sediment metagenome</name>
    <dbReference type="NCBI Taxonomy" id="412755"/>
    <lineage>
        <taxon>unclassified sequences</taxon>
        <taxon>metagenomes</taxon>
        <taxon>ecological metagenomes</taxon>
    </lineage>
</organism>
<comment type="caution">
    <text evidence="2">The sequence shown here is derived from an EMBL/GenBank/DDBJ whole genome shotgun (WGS) entry which is preliminary data.</text>
</comment>
<protein>
    <recommendedName>
        <fullName evidence="3">Periplasmic copper-binding protein NosD beta helix domain-containing protein</fullName>
    </recommendedName>
</protein>
<accession>X1MTA6</accession>